<comment type="pathway">
    <text evidence="5">Carbohydrate metabolism; pentose and glucuronate interconversion.</text>
</comment>
<evidence type="ECO:0000256" key="10">
    <source>
        <dbReference type="ARBA" id="ARBA00023239"/>
    </source>
</evidence>
<accession>K1RPH9</accession>
<sequence>MKLTFRWYGEDRDAVTLQNIRQIPGCTGLMGLLDDKAAGEIWTEEEIKAYIDHVHEAGLECEVIESVNVHEDIKMGLPTRDRYIENYRITIRNLAKYGVKVIVYENAAIDPPTAYDYRVPAAATIDKKSVDVDVSQWIANPSGTADELQVGVDPSATDHAHVKGGKDSTIITVDLTDEARAVPYTVTNTTYGITSTAFIQVPAYGVFPPVLRPKAPALKVNARETITINIADYVRVGAGKTAYVDGADSVSATKAADGDLYVNDQTLRFTAPKDYAGPASITFTAVDGKRDKNDKVKIVNSAVLTLPITVIGREVPPPTFSSSTVDVVAGEKATTIDLTALTHSASGLYEDEKQ</sequence>
<reference evidence="11" key="1">
    <citation type="journal article" date="2013" name="Environ. Microbiol.">
        <title>Microbiota from the distal guts of lean and obese adolescents exhibit partial functional redundancy besides clear differences in community structure.</title>
        <authorList>
            <person name="Ferrer M."/>
            <person name="Ruiz A."/>
            <person name="Lanza F."/>
            <person name="Haange S.B."/>
            <person name="Oberbach A."/>
            <person name="Till H."/>
            <person name="Bargiela R."/>
            <person name="Campoy C."/>
            <person name="Segura M.T."/>
            <person name="Richter M."/>
            <person name="von Bergen M."/>
            <person name="Seifert J."/>
            <person name="Suarez A."/>
        </authorList>
    </citation>
    <scope>NUCLEOTIDE SEQUENCE</scope>
</reference>
<evidence type="ECO:0000256" key="6">
    <source>
        <dbReference type="ARBA" id="ARBA00007389"/>
    </source>
</evidence>
<comment type="caution">
    <text evidence="11">The sequence shown here is derived from an EMBL/GenBank/DDBJ whole genome shotgun (WGS) entry which is preliminary data.</text>
</comment>
<dbReference type="GO" id="GO:0042840">
    <property type="term" value="P:D-glucuronate catabolic process"/>
    <property type="evidence" value="ECO:0007669"/>
    <property type="project" value="TreeGrafter"/>
</dbReference>
<dbReference type="Pfam" id="PF03786">
    <property type="entry name" value="UxuA"/>
    <property type="match status" value="1"/>
</dbReference>
<dbReference type="Gene3D" id="3.20.20.150">
    <property type="entry name" value="Divalent-metal-dependent TIM barrel enzymes"/>
    <property type="match status" value="1"/>
</dbReference>
<evidence type="ECO:0000256" key="2">
    <source>
        <dbReference type="ARBA" id="ARBA00001936"/>
    </source>
</evidence>
<evidence type="ECO:0000256" key="8">
    <source>
        <dbReference type="ARBA" id="ARBA00023004"/>
    </source>
</evidence>
<evidence type="ECO:0000256" key="4">
    <source>
        <dbReference type="ARBA" id="ARBA00002713"/>
    </source>
</evidence>
<dbReference type="AlphaFoldDB" id="K1RPH9"/>
<comment type="function">
    <text evidence="4">Catalyzes the dehydration of D-mannonate.</text>
</comment>
<proteinExistence type="inferred from homology"/>
<comment type="similarity">
    <text evidence="6">Belongs to the mannonate dehydratase family.</text>
</comment>
<feature type="non-terminal residue" evidence="11">
    <location>
        <position position="354"/>
    </location>
</feature>
<name>K1RPH9_9ZZZZ</name>
<dbReference type="GO" id="GO:0008927">
    <property type="term" value="F:mannonate dehydratase activity"/>
    <property type="evidence" value="ECO:0007669"/>
    <property type="project" value="UniProtKB-EC"/>
</dbReference>
<dbReference type="InterPro" id="IPR036237">
    <property type="entry name" value="Xyl_isomerase-like_sf"/>
</dbReference>
<dbReference type="PANTHER" id="PTHR30387">
    <property type="entry name" value="MANNONATE DEHYDRATASE"/>
    <property type="match status" value="1"/>
</dbReference>
<evidence type="ECO:0000256" key="1">
    <source>
        <dbReference type="ARBA" id="ARBA00001794"/>
    </source>
</evidence>
<dbReference type="PANTHER" id="PTHR30387:SF2">
    <property type="entry name" value="MANNONATE DEHYDRATASE"/>
    <property type="match status" value="1"/>
</dbReference>
<dbReference type="GO" id="GO:0030145">
    <property type="term" value="F:manganese ion binding"/>
    <property type="evidence" value="ECO:0007669"/>
    <property type="project" value="TreeGrafter"/>
</dbReference>
<comment type="cofactor">
    <cofactor evidence="3">
        <name>Fe(2+)</name>
        <dbReference type="ChEBI" id="CHEBI:29033"/>
    </cofactor>
</comment>
<dbReference type="InterPro" id="IPR004628">
    <property type="entry name" value="Man_deHydtase"/>
</dbReference>
<dbReference type="EMBL" id="AJWZ01011390">
    <property type="protein sequence ID" value="EKC45414.1"/>
    <property type="molecule type" value="Genomic_DNA"/>
</dbReference>
<gene>
    <name evidence="11" type="ORF">OBE_16900</name>
</gene>
<protein>
    <recommendedName>
        <fullName evidence="7">mannonate dehydratase</fullName>
        <ecNumber evidence="7">4.2.1.8</ecNumber>
    </recommendedName>
</protein>
<evidence type="ECO:0000256" key="3">
    <source>
        <dbReference type="ARBA" id="ARBA00001954"/>
    </source>
</evidence>
<evidence type="ECO:0000256" key="5">
    <source>
        <dbReference type="ARBA" id="ARBA00004892"/>
    </source>
</evidence>
<comment type="cofactor">
    <cofactor evidence="2">
        <name>Mn(2+)</name>
        <dbReference type="ChEBI" id="CHEBI:29035"/>
    </cofactor>
</comment>
<organism evidence="11">
    <name type="scientific">human gut metagenome</name>
    <dbReference type="NCBI Taxonomy" id="408170"/>
    <lineage>
        <taxon>unclassified sequences</taxon>
        <taxon>metagenomes</taxon>
        <taxon>organismal metagenomes</taxon>
    </lineage>
</organism>
<keyword evidence="10" id="KW-0456">Lyase</keyword>
<keyword evidence="8" id="KW-0408">Iron</keyword>
<dbReference type="EC" id="4.2.1.8" evidence="7"/>
<dbReference type="SUPFAM" id="SSF51658">
    <property type="entry name" value="Xylose isomerase-like"/>
    <property type="match status" value="1"/>
</dbReference>
<evidence type="ECO:0000313" key="11">
    <source>
        <dbReference type="EMBL" id="EKC45414.1"/>
    </source>
</evidence>
<evidence type="ECO:0000256" key="7">
    <source>
        <dbReference type="ARBA" id="ARBA00012927"/>
    </source>
</evidence>
<keyword evidence="9" id="KW-0464">Manganese</keyword>
<evidence type="ECO:0000256" key="9">
    <source>
        <dbReference type="ARBA" id="ARBA00023211"/>
    </source>
</evidence>
<dbReference type="GO" id="GO:0008198">
    <property type="term" value="F:ferrous iron binding"/>
    <property type="evidence" value="ECO:0007669"/>
    <property type="project" value="TreeGrafter"/>
</dbReference>
<comment type="catalytic activity">
    <reaction evidence="1">
        <text>D-mannonate = 2-dehydro-3-deoxy-D-gluconate + H2O</text>
        <dbReference type="Rhea" id="RHEA:20097"/>
        <dbReference type="ChEBI" id="CHEBI:15377"/>
        <dbReference type="ChEBI" id="CHEBI:17767"/>
        <dbReference type="ChEBI" id="CHEBI:57990"/>
        <dbReference type="EC" id="4.2.1.8"/>
    </reaction>
</comment>